<proteinExistence type="predicted"/>
<keyword evidence="1" id="KW-0812">Transmembrane</keyword>
<reference evidence="2 3" key="1">
    <citation type="journal article" date="2018" name="Sci. Rep.">
        <title>Genomic signatures of local adaptation to the degree of environmental predictability in rotifers.</title>
        <authorList>
            <person name="Franch-Gras L."/>
            <person name="Hahn C."/>
            <person name="Garcia-Roger E.M."/>
            <person name="Carmona M.J."/>
            <person name="Serra M."/>
            <person name="Gomez A."/>
        </authorList>
    </citation>
    <scope>NUCLEOTIDE SEQUENCE [LARGE SCALE GENOMIC DNA]</scope>
    <source>
        <strain evidence="2">HYR1</strain>
    </source>
</reference>
<evidence type="ECO:0000256" key="1">
    <source>
        <dbReference type="SAM" id="Phobius"/>
    </source>
</evidence>
<dbReference type="EMBL" id="REGN01012632">
    <property type="protein sequence ID" value="RMZ95049.1"/>
    <property type="molecule type" value="Genomic_DNA"/>
</dbReference>
<evidence type="ECO:0000313" key="3">
    <source>
        <dbReference type="Proteomes" id="UP000276133"/>
    </source>
</evidence>
<feature type="transmembrane region" description="Helical" evidence="1">
    <location>
        <begin position="34"/>
        <end position="60"/>
    </location>
</feature>
<feature type="transmembrane region" description="Helical" evidence="1">
    <location>
        <begin position="7"/>
        <end position="28"/>
    </location>
</feature>
<name>A0A3M7P7V2_BRAPC</name>
<keyword evidence="1" id="KW-1133">Transmembrane helix</keyword>
<dbReference type="AlphaFoldDB" id="A0A3M7P7V2"/>
<sequence length="89" mass="10706">IQLLKFFQISLTFLYRWFLGYLLCFRIFTTNDVYFLYSNLVIIIFHFKPIQIVNLLELYLNLKEYQPKLISNSSKNLKKDTFGRNASIV</sequence>
<evidence type="ECO:0000313" key="2">
    <source>
        <dbReference type="EMBL" id="RMZ95049.1"/>
    </source>
</evidence>
<gene>
    <name evidence="2" type="ORF">BpHYR1_039468</name>
</gene>
<dbReference type="Proteomes" id="UP000276133">
    <property type="component" value="Unassembled WGS sequence"/>
</dbReference>
<protein>
    <submittedName>
        <fullName evidence="2">Uncharacterized protein</fullName>
    </submittedName>
</protein>
<organism evidence="2 3">
    <name type="scientific">Brachionus plicatilis</name>
    <name type="common">Marine rotifer</name>
    <name type="synonym">Brachionus muelleri</name>
    <dbReference type="NCBI Taxonomy" id="10195"/>
    <lineage>
        <taxon>Eukaryota</taxon>
        <taxon>Metazoa</taxon>
        <taxon>Spiralia</taxon>
        <taxon>Gnathifera</taxon>
        <taxon>Rotifera</taxon>
        <taxon>Eurotatoria</taxon>
        <taxon>Monogononta</taxon>
        <taxon>Pseudotrocha</taxon>
        <taxon>Ploima</taxon>
        <taxon>Brachionidae</taxon>
        <taxon>Brachionus</taxon>
    </lineage>
</organism>
<comment type="caution">
    <text evidence="2">The sequence shown here is derived from an EMBL/GenBank/DDBJ whole genome shotgun (WGS) entry which is preliminary data.</text>
</comment>
<feature type="non-terminal residue" evidence="2">
    <location>
        <position position="1"/>
    </location>
</feature>
<keyword evidence="3" id="KW-1185">Reference proteome</keyword>
<accession>A0A3M7P7V2</accession>
<keyword evidence="1" id="KW-0472">Membrane</keyword>